<reference evidence="3" key="1">
    <citation type="submission" date="2020-05" db="EMBL/GenBank/DDBJ databases">
        <authorList>
            <person name="Chiriac C."/>
            <person name="Salcher M."/>
            <person name="Ghai R."/>
            <person name="Kavagutti S V."/>
        </authorList>
    </citation>
    <scope>NUCLEOTIDE SEQUENCE</scope>
</reference>
<organism evidence="3">
    <name type="scientific">freshwater metagenome</name>
    <dbReference type="NCBI Taxonomy" id="449393"/>
    <lineage>
        <taxon>unclassified sequences</taxon>
        <taxon>metagenomes</taxon>
        <taxon>ecological metagenomes</taxon>
    </lineage>
</organism>
<evidence type="ECO:0000313" key="3">
    <source>
        <dbReference type="EMBL" id="CAB4822925.1"/>
    </source>
</evidence>
<feature type="compositionally biased region" description="Low complexity" evidence="1">
    <location>
        <begin position="135"/>
        <end position="146"/>
    </location>
</feature>
<feature type="transmembrane region" description="Helical" evidence="2">
    <location>
        <begin position="200"/>
        <end position="221"/>
    </location>
</feature>
<feature type="compositionally biased region" description="Low complexity" evidence="1">
    <location>
        <begin position="97"/>
        <end position="115"/>
    </location>
</feature>
<dbReference type="AlphaFoldDB" id="A0A6J6ZQC5"/>
<keyword evidence="2" id="KW-0812">Transmembrane</keyword>
<keyword evidence="2" id="KW-0472">Membrane</keyword>
<sequence>MNLSLHSINRGLVATAAVLCLGALSIGPLAAVASAEPFTDPDPVINMNQAPEADPVINMSQAPTFSSRTLARIPLPQVADPSSIPTPAAVPNPAPADPSSAPTPAAVPDPTHADPSSIPTPAALKGQTDPNPLAGPTTTVPETVPTTVPCGPVVGAEFPPCPTTTTTSVPQSTTTVPPQVKDDTAEKSGVLAFTGSNSTLLVVGIAVLLLGAVALVAATLVRKPRTA</sequence>
<protein>
    <submittedName>
        <fullName evidence="3">Unannotated protein</fullName>
    </submittedName>
</protein>
<evidence type="ECO:0000256" key="2">
    <source>
        <dbReference type="SAM" id="Phobius"/>
    </source>
</evidence>
<dbReference type="EMBL" id="CAFAAQ010000230">
    <property type="protein sequence ID" value="CAB4822925.1"/>
    <property type="molecule type" value="Genomic_DNA"/>
</dbReference>
<feature type="region of interest" description="Disordered" evidence="1">
    <location>
        <begin position="77"/>
        <end position="146"/>
    </location>
</feature>
<name>A0A6J6ZQC5_9ZZZZ</name>
<gene>
    <name evidence="3" type="ORF">UFOPK3046_01834</name>
</gene>
<proteinExistence type="predicted"/>
<keyword evidence="2" id="KW-1133">Transmembrane helix</keyword>
<accession>A0A6J6ZQC5</accession>
<evidence type="ECO:0000256" key="1">
    <source>
        <dbReference type="SAM" id="MobiDB-lite"/>
    </source>
</evidence>